<sequence>DLVFDTKVRGALTLAQTLRPDDLRFLVFFSSVAARYGYAGGTDYAAANDTLNRLAWVLDRGWPGRVVSIGWGPWADVGIASRYPEELHIRQDLVRIPPRVGCNHFLNELLYGREGDAEVLIFGSWGGEPYADAPARDLSLSHD</sequence>
<dbReference type="PANTHER" id="PTHR43775:SF37">
    <property type="entry name" value="SI:DKEY-61P9.11"/>
    <property type="match status" value="1"/>
</dbReference>
<dbReference type="GO" id="GO:0004312">
    <property type="term" value="F:fatty acid synthase activity"/>
    <property type="evidence" value="ECO:0007669"/>
    <property type="project" value="TreeGrafter"/>
</dbReference>
<organism evidence="4">
    <name type="scientific">marine sediment metagenome</name>
    <dbReference type="NCBI Taxonomy" id="412755"/>
    <lineage>
        <taxon>unclassified sequences</taxon>
        <taxon>metagenomes</taxon>
        <taxon>ecological metagenomes</taxon>
    </lineage>
</organism>
<keyword evidence="1" id="KW-0596">Phosphopantetheine</keyword>
<dbReference type="Pfam" id="PF08659">
    <property type="entry name" value="KR"/>
    <property type="match status" value="1"/>
</dbReference>
<evidence type="ECO:0000259" key="3">
    <source>
        <dbReference type="Pfam" id="PF08659"/>
    </source>
</evidence>
<comment type="caution">
    <text evidence="4">The sequence shown here is derived from an EMBL/GenBank/DDBJ whole genome shotgun (WGS) entry which is preliminary data.</text>
</comment>
<reference evidence="4" key="1">
    <citation type="journal article" date="2014" name="Front. Microbiol.">
        <title>High frequency of phylogenetically diverse reductive dehalogenase-homologous genes in deep subseafloor sedimentary metagenomes.</title>
        <authorList>
            <person name="Kawai M."/>
            <person name="Futagami T."/>
            <person name="Toyoda A."/>
            <person name="Takaki Y."/>
            <person name="Nishi S."/>
            <person name="Hori S."/>
            <person name="Arai W."/>
            <person name="Tsubouchi T."/>
            <person name="Morono Y."/>
            <person name="Uchiyama I."/>
            <person name="Ito T."/>
            <person name="Fujiyama A."/>
            <person name="Inagaki F."/>
            <person name="Takami H."/>
        </authorList>
    </citation>
    <scope>NUCLEOTIDE SEQUENCE</scope>
    <source>
        <strain evidence="4">Expedition CK06-06</strain>
    </source>
</reference>
<dbReference type="PANTHER" id="PTHR43775">
    <property type="entry name" value="FATTY ACID SYNTHASE"/>
    <property type="match status" value="1"/>
</dbReference>
<dbReference type="InterPro" id="IPR013968">
    <property type="entry name" value="PKS_KR"/>
</dbReference>
<dbReference type="GO" id="GO:0006633">
    <property type="term" value="P:fatty acid biosynthetic process"/>
    <property type="evidence" value="ECO:0007669"/>
    <property type="project" value="TreeGrafter"/>
</dbReference>
<gene>
    <name evidence="4" type="ORF">S01H1_20444</name>
</gene>
<dbReference type="InterPro" id="IPR050091">
    <property type="entry name" value="PKS_NRPS_Biosynth_Enz"/>
</dbReference>
<name>X0VFV4_9ZZZZ</name>
<accession>X0VFV4</accession>
<proteinExistence type="predicted"/>
<dbReference type="EMBL" id="BARS01011187">
    <property type="protein sequence ID" value="GAF99420.1"/>
    <property type="molecule type" value="Genomic_DNA"/>
</dbReference>
<dbReference type="InterPro" id="IPR036291">
    <property type="entry name" value="NAD(P)-bd_dom_sf"/>
</dbReference>
<evidence type="ECO:0000256" key="1">
    <source>
        <dbReference type="ARBA" id="ARBA00022450"/>
    </source>
</evidence>
<dbReference type="Gene3D" id="3.40.50.720">
    <property type="entry name" value="NAD(P)-binding Rossmann-like Domain"/>
    <property type="match status" value="1"/>
</dbReference>
<protein>
    <recommendedName>
        <fullName evidence="3">Ketoreductase (KR) domain-containing protein</fullName>
    </recommendedName>
</protein>
<evidence type="ECO:0000256" key="2">
    <source>
        <dbReference type="ARBA" id="ARBA00022553"/>
    </source>
</evidence>
<keyword evidence="2" id="KW-0597">Phosphoprotein</keyword>
<dbReference type="SUPFAM" id="SSF51735">
    <property type="entry name" value="NAD(P)-binding Rossmann-fold domains"/>
    <property type="match status" value="1"/>
</dbReference>
<dbReference type="AlphaFoldDB" id="X0VFV4"/>
<evidence type="ECO:0000313" key="4">
    <source>
        <dbReference type="EMBL" id="GAF99420.1"/>
    </source>
</evidence>
<feature type="non-terminal residue" evidence="4">
    <location>
        <position position="1"/>
    </location>
</feature>
<feature type="domain" description="Ketoreductase (KR)" evidence="3">
    <location>
        <begin position="3"/>
        <end position="76"/>
    </location>
</feature>